<dbReference type="GO" id="GO:0006351">
    <property type="term" value="P:DNA-templated transcription"/>
    <property type="evidence" value="ECO:0007669"/>
    <property type="project" value="InterPro"/>
</dbReference>
<organism evidence="12 13">
    <name type="scientific">Candidatus Nealsonbacteria bacterium CG11_big_fil_rev_8_21_14_0_20_35_11</name>
    <dbReference type="NCBI Taxonomy" id="1974713"/>
    <lineage>
        <taxon>Bacteria</taxon>
        <taxon>Candidatus Nealsoniibacteriota</taxon>
    </lineage>
</organism>
<evidence type="ECO:0000256" key="7">
    <source>
        <dbReference type="ARBA" id="ARBA00023163"/>
    </source>
</evidence>
<dbReference type="InterPro" id="IPR036603">
    <property type="entry name" value="RBP11-like"/>
</dbReference>
<keyword evidence="6" id="KW-0548">Nucleotidyltransferase</keyword>
<comment type="caution">
    <text evidence="12">The sequence shown here is derived from an EMBL/GenBank/DDBJ whole genome shotgun (WGS) entry which is preliminary data.</text>
</comment>
<feature type="domain" description="DNA-directed RNA polymerase RpoA/D/Rpb3-type" evidence="11">
    <location>
        <begin position="1"/>
        <end position="152"/>
    </location>
</feature>
<dbReference type="Gene3D" id="1.10.150.20">
    <property type="entry name" value="5' to 3' exonuclease, C-terminal subdomain"/>
    <property type="match status" value="1"/>
</dbReference>
<keyword evidence="7" id="KW-0804">Transcription</keyword>
<evidence type="ECO:0000256" key="5">
    <source>
        <dbReference type="ARBA" id="ARBA00022679"/>
    </source>
</evidence>
<evidence type="ECO:0000259" key="11">
    <source>
        <dbReference type="SMART" id="SM00662"/>
    </source>
</evidence>
<dbReference type="GO" id="GO:0003677">
    <property type="term" value="F:DNA binding"/>
    <property type="evidence" value="ECO:0007669"/>
    <property type="project" value="InterPro"/>
</dbReference>
<evidence type="ECO:0000256" key="3">
    <source>
        <dbReference type="ARBA" id="ARBA00015972"/>
    </source>
</evidence>
<dbReference type="Pfam" id="PF01000">
    <property type="entry name" value="RNA_pol_A_bac"/>
    <property type="match status" value="1"/>
</dbReference>
<dbReference type="EMBL" id="PCWK01000003">
    <property type="protein sequence ID" value="PIR02858.1"/>
    <property type="molecule type" value="Genomic_DNA"/>
</dbReference>
<evidence type="ECO:0000256" key="1">
    <source>
        <dbReference type="ARBA" id="ARBA00007123"/>
    </source>
</evidence>
<dbReference type="InterPro" id="IPR036643">
    <property type="entry name" value="RNApol_insert_sf"/>
</dbReference>
<dbReference type="Proteomes" id="UP000231139">
    <property type="component" value="Unassembled WGS sequence"/>
</dbReference>
<accession>A0A2H0N1U7</accession>
<dbReference type="Gene3D" id="2.170.120.12">
    <property type="entry name" value="DNA-directed RNA polymerase, insert domain"/>
    <property type="match status" value="1"/>
</dbReference>
<dbReference type="AlphaFoldDB" id="A0A2H0N1U7"/>
<name>A0A2H0N1U7_9BACT</name>
<dbReference type="SMART" id="SM00662">
    <property type="entry name" value="RPOLD"/>
    <property type="match status" value="1"/>
</dbReference>
<dbReference type="InterPro" id="IPR011260">
    <property type="entry name" value="RNAP_asu_C"/>
</dbReference>
<evidence type="ECO:0000256" key="4">
    <source>
        <dbReference type="ARBA" id="ARBA00022478"/>
    </source>
</evidence>
<feature type="non-terminal residue" evidence="12">
    <location>
        <position position="1"/>
    </location>
</feature>
<dbReference type="GO" id="GO:0000428">
    <property type="term" value="C:DNA-directed RNA polymerase complex"/>
    <property type="evidence" value="ECO:0007669"/>
    <property type="project" value="UniProtKB-KW"/>
</dbReference>
<dbReference type="SUPFAM" id="SSF56553">
    <property type="entry name" value="Insert subdomain of RNA polymerase alpha subunit"/>
    <property type="match status" value="1"/>
</dbReference>
<proteinExistence type="inferred from homology"/>
<dbReference type="InterPro" id="IPR011262">
    <property type="entry name" value="DNA-dir_RNA_pol_insert"/>
</dbReference>
<dbReference type="CDD" id="cd06928">
    <property type="entry name" value="RNAP_alpha_NTD"/>
    <property type="match status" value="1"/>
</dbReference>
<dbReference type="Pfam" id="PF03118">
    <property type="entry name" value="RNA_pol_A_CTD"/>
    <property type="match status" value="1"/>
</dbReference>
<evidence type="ECO:0000256" key="8">
    <source>
        <dbReference type="ARBA" id="ARBA00032524"/>
    </source>
</evidence>
<evidence type="ECO:0000313" key="12">
    <source>
        <dbReference type="EMBL" id="PIR02858.1"/>
    </source>
</evidence>
<evidence type="ECO:0000313" key="13">
    <source>
        <dbReference type="Proteomes" id="UP000231139"/>
    </source>
</evidence>
<gene>
    <name evidence="12" type="ORF">COV62_00155</name>
</gene>
<evidence type="ECO:0000256" key="10">
    <source>
        <dbReference type="ARBA" id="ARBA00048552"/>
    </source>
</evidence>
<evidence type="ECO:0000256" key="6">
    <source>
        <dbReference type="ARBA" id="ARBA00022695"/>
    </source>
</evidence>
<evidence type="ECO:0000256" key="2">
    <source>
        <dbReference type="ARBA" id="ARBA00012418"/>
    </source>
</evidence>
<keyword evidence="5" id="KW-0808">Transferase</keyword>
<dbReference type="SUPFAM" id="SSF47789">
    <property type="entry name" value="C-terminal domain of RNA polymerase alpha subunit"/>
    <property type="match status" value="1"/>
</dbReference>
<dbReference type="EC" id="2.7.7.6" evidence="2"/>
<dbReference type="Gene3D" id="3.30.1360.10">
    <property type="entry name" value="RNA polymerase, RBP11-like subunit"/>
    <property type="match status" value="1"/>
</dbReference>
<protein>
    <recommendedName>
        <fullName evidence="3">DNA-directed RNA polymerase subunit alpha</fullName>
        <ecNumber evidence="2">2.7.7.6</ecNumber>
    </recommendedName>
    <alternativeName>
        <fullName evidence="9">RNA polymerase subunit alpha</fullName>
    </alternativeName>
    <alternativeName>
        <fullName evidence="8">Transcriptase subunit alpha</fullName>
    </alternativeName>
</protein>
<comment type="similarity">
    <text evidence="1">Belongs to the RNA polymerase alpha chain family.</text>
</comment>
<dbReference type="GO" id="GO:0046983">
    <property type="term" value="F:protein dimerization activity"/>
    <property type="evidence" value="ECO:0007669"/>
    <property type="project" value="InterPro"/>
</dbReference>
<dbReference type="InterPro" id="IPR011263">
    <property type="entry name" value="DNA-dir_RNA_pol_RpoA/D/Rpb3"/>
</dbReference>
<dbReference type="GO" id="GO:0005737">
    <property type="term" value="C:cytoplasm"/>
    <property type="evidence" value="ECO:0007669"/>
    <property type="project" value="UniProtKB-ARBA"/>
</dbReference>
<keyword evidence="4 12" id="KW-0240">DNA-directed RNA polymerase</keyword>
<sequence>HILMNLKQLRFKVFSEEPQKVTLKQKGEKEVKGAALELPPQIELVNPNLTIATLSDKKASLEMELQVEKGVGYQVQELRKKGKMEIGDMALDAIFTPIKRVNYKVENMRVGGRTDFDRLEIEIETDGTITPENALQKAFDILLSHLTFLASNLEQKKETKGSLSKEIFQKSIKDLELSSKILNILLKNKIEKVPEILDKSEEELLSLKGMGKKGVKELKKSLEKIGLTLK</sequence>
<comment type="catalytic activity">
    <reaction evidence="10">
        <text>RNA(n) + a ribonucleoside 5'-triphosphate = RNA(n+1) + diphosphate</text>
        <dbReference type="Rhea" id="RHEA:21248"/>
        <dbReference type="Rhea" id="RHEA-COMP:14527"/>
        <dbReference type="Rhea" id="RHEA-COMP:17342"/>
        <dbReference type="ChEBI" id="CHEBI:33019"/>
        <dbReference type="ChEBI" id="CHEBI:61557"/>
        <dbReference type="ChEBI" id="CHEBI:140395"/>
        <dbReference type="EC" id="2.7.7.6"/>
    </reaction>
</comment>
<evidence type="ECO:0000256" key="9">
    <source>
        <dbReference type="ARBA" id="ARBA00033070"/>
    </source>
</evidence>
<reference evidence="12 13" key="1">
    <citation type="submission" date="2017-09" db="EMBL/GenBank/DDBJ databases">
        <title>Depth-based differentiation of microbial function through sediment-hosted aquifers and enrichment of novel symbionts in the deep terrestrial subsurface.</title>
        <authorList>
            <person name="Probst A.J."/>
            <person name="Ladd B."/>
            <person name="Jarett J.K."/>
            <person name="Geller-Mcgrath D.E."/>
            <person name="Sieber C.M."/>
            <person name="Emerson J.B."/>
            <person name="Anantharaman K."/>
            <person name="Thomas B.C."/>
            <person name="Malmstrom R."/>
            <person name="Stieglmeier M."/>
            <person name="Klingl A."/>
            <person name="Woyke T."/>
            <person name="Ryan C.M."/>
            <person name="Banfield J.F."/>
        </authorList>
    </citation>
    <scope>NUCLEOTIDE SEQUENCE [LARGE SCALE GENOMIC DNA]</scope>
    <source>
        <strain evidence="12">CG11_big_fil_rev_8_21_14_0_20_35_11</strain>
    </source>
</reference>
<dbReference type="GO" id="GO:0003899">
    <property type="term" value="F:DNA-directed RNA polymerase activity"/>
    <property type="evidence" value="ECO:0007669"/>
    <property type="project" value="UniProtKB-EC"/>
</dbReference>
<dbReference type="SUPFAM" id="SSF55257">
    <property type="entry name" value="RBP11-like subunits of RNA polymerase"/>
    <property type="match status" value="1"/>
</dbReference>